<evidence type="ECO:0000313" key="2">
    <source>
        <dbReference type="EMBL" id="GAA1089074.1"/>
    </source>
</evidence>
<gene>
    <name evidence="2" type="ORF">GCM10009663_35980</name>
</gene>
<protein>
    <recommendedName>
        <fullName evidence="4">YncE family protein</fullName>
    </recommendedName>
</protein>
<accession>A0ABP4E5J1</accession>
<dbReference type="InterPro" id="IPR011045">
    <property type="entry name" value="N2O_reductase_N"/>
</dbReference>
<evidence type="ECO:0000313" key="3">
    <source>
        <dbReference type="Proteomes" id="UP001499987"/>
    </source>
</evidence>
<dbReference type="Proteomes" id="UP001499987">
    <property type="component" value="Unassembled WGS sequence"/>
</dbReference>
<dbReference type="SUPFAM" id="SSF50974">
    <property type="entry name" value="Nitrous oxide reductase, N-terminal domain"/>
    <property type="match status" value="1"/>
</dbReference>
<evidence type="ECO:0000256" key="1">
    <source>
        <dbReference type="SAM" id="MobiDB-lite"/>
    </source>
</evidence>
<name>A0ABP4E5J1_9ACTN</name>
<reference evidence="3" key="1">
    <citation type="journal article" date="2019" name="Int. J. Syst. Evol. Microbiol.">
        <title>The Global Catalogue of Microorganisms (GCM) 10K type strain sequencing project: providing services to taxonomists for standard genome sequencing and annotation.</title>
        <authorList>
            <consortium name="The Broad Institute Genomics Platform"/>
            <consortium name="The Broad Institute Genome Sequencing Center for Infectious Disease"/>
            <person name="Wu L."/>
            <person name="Ma J."/>
        </authorList>
    </citation>
    <scope>NUCLEOTIDE SEQUENCE [LARGE SCALE GENOMIC DNA]</scope>
    <source>
        <strain evidence="3">JCM 13002</strain>
    </source>
</reference>
<dbReference type="EMBL" id="BAAALD010000032">
    <property type="protein sequence ID" value="GAA1089074.1"/>
    <property type="molecule type" value="Genomic_DNA"/>
</dbReference>
<proteinExistence type="predicted"/>
<comment type="caution">
    <text evidence="2">The sequence shown here is derived from an EMBL/GenBank/DDBJ whole genome shotgun (WGS) entry which is preliminary data.</text>
</comment>
<evidence type="ECO:0008006" key="4">
    <source>
        <dbReference type="Google" id="ProtNLM"/>
    </source>
</evidence>
<dbReference type="InterPro" id="IPR015943">
    <property type="entry name" value="WD40/YVTN_repeat-like_dom_sf"/>
</dbReference>
<dbReference type="Gene3D" id="2.130.10.10">
    <property type="entry name" value="YVTN repeat-like/Quinoprotein amine dehydrogenase"/>
    <property type="match status" value="1"/>
</dbReference>
<sequence>MGGNPEGAEFTRIGSSCEASPPTIDRCSTRVASLTHREVGRITVGSGPRGLDILPGDRHMPVSNSGSNTVSVVDLESHGALTRIAVGRDPRHTTIVGDGAYVSLRAPATSPRSTSPG</sequence>
<keyword evidence="3" id="KW-1185">Reference proteome</keyword>
<organism evidence="2 3">
    <name type="scientific">Kitasatospora arboriphila</name>
    <dbReference type="NCBI Taxonomy" id="258052"/>
    <lineage>
        <taxon>Bacteria</taxon>
        <taxon>Bacillati</taxon>
        <taxon>Actinomycetota</taxon>
        <taxon>Actinomycetes</taxon>
        <taxon>Kitasatosporales</taxon>
        <taxon>Streptomycetaceae</taxon>
        <taxon>Kitasatospora</taxon>
    </lineage>
</organism>
<feature type="region of interest" description="Disordered" evidence="1">
    <location>
        <begin position="1"/>
        <end position="24"/>
    </location>
</feature>